<dbReference type="Gene3D" id="3.90.79.10">
    <property type="entry name" value="Nucleoside Triphosphate Pyrophosphohydrolase"/>
    <property type="match status" value="1"/>
</dbReference>
<dbReference type="PANTHER" id="PTHR16099">
    <property type="entry name" value="8-OXO-DGTP DIPHOSPHATES NUDT15"/>
    <property type="match status" value="1"/>
</dbReference>
<dbReference type="PROSITE" id="PS51462">
    <property type="entry name" value="NUDIX"/>
    <property type="match status" value="1"/>
</dbReference>
<evidence type="ECO:0000313" key="2">
    <source>
        <dbReference type="EMBL" id="PIP73134.1"/>
    </source>
</evidence>
<dbReference type="EMBL" id="PCTL01000029">
    <property type="protein sequence ID" value="PIP73134.1"/>
    <property type="molecule type" value="Genomic_DNA"/>
</dbReference>
<dbReference type="AlphaFoldDB" id="A0A2H0CTA3"/>
<dbReference type="CDD" id="cd04678">
    <property type="entry name" value="NUDIX_MTH2_Nudt15"/>
    <property type="match status" value="1"/>
</dbReference>
<comment type="caution">
    <text evidence="2">The sequence shown here is derived from an EMBL/GenBank/DDBJ whole genome shotgun (WGS) entry which is preliminary data.</text>
</comment>
<organism evidence="2 3">
    <name type="scientific">Candidatus Lloydbacteria bacterium CG22_combo_CG10-13_8_21_14_all_47_15</name>
    <dbReference type="NCBI Taxonomy" id="1974635"/>
    <lineage>
        <taxon>Bacteria</taxon>
        <taxon>Candidatus Lloydiibacteriota</taxon>
    </lineage>
</organism>
<dbReference type="Pfam" id="PF00293">
    <property type="entry name" value="NUDIX"/>
    <property type="match status" value="1"/>
</dbReference>
<gene>
    <name evidence="2" type="ORF">COW88_02905</name>
</gene>
<evidence type="ECO:0000313" key="3">
    <source>
        <dbReference type="Proteomes" id="UP000230638"/>
    </source>
</evidence>
<reference evidence="2 3" key="1">
    <citation type="submission" date="2017-09" db="EMBL/GenBank/DDBJ databases">
        <title>Depth-based differentiation of microbial function through sediment-hosted aquifers and enrichment of novel symbionts in the deep terrestrial subsurface.</title>
        <authorList>
            <person name="Probst A.J."/>
            <person name="Ladd B."/>
            <person name="Jarett J.K."/>
            <person name="Geller-Mcgrath D.E."/>
            <person name="Sieber C.M."/>
            <person name="Emerson J.B."/>
            <person name="Anantharaman K."/>
            <person name="Thomas B.C."/>
            <person name="Malmstrom R."/>
            <person name="Stieglmeier M."/>
            <person name="Klingl A."/>
            <person name="Woyke T."/>
            <person name="Ryan C.M."/>
            <person name="Banfield J.F."/>
        </authorList>
    </citation>
    <scope>NUCLEOTIDE SEQUENCE [LARGE SCALE GENOMIC DNA]</scope>
    <source>
        <strain evidence="2">CG22_combo_CG10-13_8_21_14_all_47_15</strain>
    </source>
</reference>
<dbReference type="InterPro" id="IPR000086">
    <property type="entry name" value="NUDIX_hydrolase_dom"/>
</dbReference>
<sequence length="148" mass="16954">MCEVKPQALVWLGVMVFKEIETQVLVLLGKRRGAHAAGEYAFPGGKLDYLEGFEECVLRKIKEECGANFLIKKIIFQSALNLIEYAPYHFVHFGYTAEWRGGTPHLCLPEKCEGWKWYDINKLPEPLFAPCKKMVESYLTGKIYFGDV</sequence>
<feature type="domain" description="Nudix hydrolase" evidence="1">
    <location>
        <begin position="7"/>
        <end position="140"/>
    </location>
</feature>
<proteinExistence type="predicted"/>
<dbReference type="InterPro" id="IPR015797">
    <property type="entry name" value="NUDIX_hydrolase-like_dom_sf"/>
</dbReference>
<dbReference type="GO" id="GO:0005829">
    <property type="term" value="C:cytosol"/>
    <property type="evidence" value="ECO:0007669"/>
    <property type="project" value="TreeGrafter"/>
</dbReference>
<dbReference type="PANTHER" id="PTHR16099:SF5">
    <property type="entry name" value="NUCLEOTIDE TRIPHOSPHATE DIPHOSPHATASE NUDT15"/>
    <property type="match status" value="1"/>
</dbReference>
<name>A0A2H0CTA3_9BACT</name>
<accession>A0A2H0CTA3</accession>
<evidence type="ECO:0000259" key="1">
    <source>
        <dbReference type="PROSITE" id="PS51462"/>
    </source>
</evidence>
<dbReference type="SUPFAM" id="SSF55811">
    <property type="entry name" value="Nudix"/>
    <property type="match status" value="1"/>
</dbReference>
<protein>
    <recommendedName>
        <fullName evidence="1">Nudix hydrolase domain-containing protein</fullName>
    </recommendedName>
</protein>
<dbReference type="GO" id="GO:0035539">
    <property type="term" value="F:8-oxo-7,8-dihydrodeoxyguanosine triphosphate pyrophosphatase activity"/>
    <property type="evidence" value="ECO:0007669"/>
    <property type="project" value="TreeGrafter"/>
</dbReference>
<dbReference type="Proteomes" id="UP000230638">
    <property type="component" value="Unassembled WGS sequence"/>
</dbReference>
<dbReference type="GO" id="GO:0006203">
    <property type="term" value="P:dGTP catabolic process"/>
    <property type="evidence" value="ECO:0007669"/>
    <property type="project" value="TreeGrafter"/>
</dbReference>